<comment type="caution">
    <text evidence="1">The sequence shown here is derived from an EMBL/GenBank/DDBJ whole genome shotgun (WGS) entry which is preliminary data.</text>
</comment>
<reference evidence="1 2" key="1">
    <citation type="submission" date="2014-06" db="EMBL/GenBank/DDBJ databases">
        <title>Whole Genome Sequences of Three Symbiotic Endozoicomonas Bacteria.</title>
        <authorList>
            <person name="Neave M.J."/>
            <person name="Apprill A."/>
            <person name="Voolstra C.R."/>
        </authorList>
    </citation>
    <scope>NUCLEOTIDE SEQUENCE [LARGE SCALE GENOMIC DNA]</scope>
    <source>
        <strain evidence="1 2">DSM 25634</strain>
    </source>
</reference>
<dbReference type="EMBL" id="JOKH01000008">
    <property type="protein sequence ID" value="KEQ14094.1"/>
    <property type="molecule type" value="Genomic_DNA"/>
</dbReference>
<accession>A0A081N6M1</accession>
<evidence type="ECO:0000313" key="2">
    <source>
        <dbReference type="Proteomes" id="UP000028073"/>
    </source>
</evidence>
<dbReference type="STRING" id="1137799.GZ78_26080"/>
<evidence type="ECO:0000313" key="1">
    <source>
        <dbReference type="EMBL" id="KEQ14094.1"/>
    </source>
</evidence>
<dbReference type="OrthoDB" id="6636779at2"/>
<organism evidence="1 2">
    <name type="scientific">Endozoicomonas numazuensis</name>
    <dbReference type="NCBI Taxonomy" id="1137799"/>
    <lineage>
        <taxon>Bacteria</taxon>
        <taxon>Pseudomonadati</taxon>
        <taxon>Pseudomonadota</taxon>
        <taxon>Gammaproteobacteria</taxon>
        <taxon>Oceanospirillales</taxon>
        <taxon>Endozoicomonadaceae</taxon>
        <taxon>Endozoicomonas</taxon>
    </lineage>
</organism>
<proteinExistence type="predicted"/>
<gene>
    <name evidence="1" type="ORF">GZ78_26080</name>
</gene>
<name>A0A081N6M1_9GAMM</name>
<sequence>MSIKKQNDNIYEDYLKDLGFLLKELAVDAKKKNDQKHTDFSAGYLAGFHRVISLMQQQSEGFGLELEQIGLDGIDADDDLV</sequence>
<keyword evidence="2" id="KW-1185">Reference proteome</keyword>
<protein>
    <submittedName>
        <fullName evidence="1">Uncharacterized protein</fullName>
    </submittedName>
</protein>
<dbReference type="RefSeq" id="WP_034841958.1">
    <property type="nucleotide sequence ID" value="NZ_JOKH01000008.1"/>
</dbReference>
<dbReference type="Proteomes" id="UP000028073">
    <property type="component" value="Unassembled WGS sequence"/>
</dbReference>
<dbReference type="eggNOG" id="ENOG5033CU5">
    <property type="taxonomic scope" value="Bacteria"/>
</dbReference>
<dbReference type="AlphaFoldDB" id="A0A081N6M1"/>